<dbReference type="InterPro" id="IPR000835">
    <property type="entry name" value="HTH_MarR-typ"/>
</dbReference>
<dbReference type="RefSeq" id="WP_125094496.1">
    <property type="nucleotide sequence ID" value="NZ_RRUE01000001.1"/>
</dbReference>
<dbReference type="Proteomes" id="UP000270261">
    <property type="component" value="Unassembled WGS sequence"/>
</dbReference>
<proteinExistence type="predicted"/>
<dbReference type="PROSITE" id="PS01117">
    <property type="entry name" value="HTH_MARR_1"/>
    <property type="match status" value="1"/>
</dbReference>
<dbReference type="PRINTS" id="PR00598">
    <property type="entry name" value="HTHMARR"/>
</dbReference>
<dbReference type="GO" id="GO:0003700">
    <property type="term" value="F:DNA-binding transcription factor activity"/>
    <property type="evidence" value="ECO:0007669"/>
    <property type="project" value="InterPro"/>
</dbReference>
<dbReference type="InterPro" id="IPR036390">
    <property type="entry name" value="WH_DNA-bd_sf"/>
</dbReference>
<dbReference type="InterPro" id="IPR039422">
    <property type="entry name" value="MarR/SlyA-like"/>
</dbReference>
<evidence type="ECO:0000256" key="1">
    <source>
        <dbReference type="ARBA" id="ARBA00023015"/>
    </source>
</evidence>
<keyword evidence="1" id="KW-0805">Transcription regulation</keyword>
<dbReference type="GO" id="GO:0006950">
    <property type="term" value="P:response to stress"/>
    <property type="evidence" value="ECO:0007669"/>
    <property type="project" value="TreeGrafter"/>
</dbReference>
<reference evidence="5 6" key="1">
    <citation type="submission" date="2018-11" db="EMBL/GenBank/DDBJ databases">
        <title>Genome sequencing of Lautropia sp. KCOM 2505 (= ChDC F240).</title>
        <authorList>
            <person name="Kook J.-K."/>
            <person name="Park S.-N."/>
            <person name="Lim Y.K."/>
        </authorList>
    </citation>
    <scope>NUCLEOTIDE SEQUENCE [LARGE SCALE GENOMIC DNA]</scope>
    <source>
        <strain evidence="5 6">KCOM 2505</strain>
    </source>
</reference>
<dbReference type="Gene3D" id="1.10.10.10">
    <property type="entry name" value="Winged helix-like DNA-binding domain superfamily/Winged helix DNA-binding domain"/>
    <property type="match status" value="1"/>
</dbReference>
<dbReference type="PANTHER" id="PTHR33164">
    <property type="entry name" value="TRANSCRIPTIONAL REGULATOR, MARR FAMILY"/>
    <property type="match status" value="1"/>
</dbReference>
<keyword evidence="3" id="KW-0804">Transcription</keyword>
<dbReference type="InterPro" id="IPR036388">
    <property type="entry name" value="WH-like_DNA-bd_sf"/>
</dbReference>
<keyword evidence="2" id="KW-0238">DNA-binding</keyword>
<dbReference type="GO" id="GO:0003677">
    <property type="term" value="F:DNA binding"/>
    <property type="evidence" value="ECO:0007669"/>
    <property type="project" value="UniProtKB-KW"/>
</dbReference>
<dbReference type="EMBL" id="RRUE01000001">
    <property type="protein sequence ID" value="RRN45065.1"/>
    <property type="molecule type" value="Genomic_DNA"/>
</dbReference>
<dbReference type="PANTHER" id="PTHR33164:SF43">
    <property type="entry name" value="HTH-TYPE TRANSCRIPTIONAL REPRESSOR YETL"/>
    <property type="match status" value="1"/>
</dbReference>
<dbReference type="AlphaFoldDB" id="A0A426FQW4"/>
<dbReference type="SMART" id="SM00347">
    <property type="entry name" value="HTH_MARR"/>
    <property type="match status" value="1"/>
</dbReference>
<organism evidence="5 6">
    <name type="scientific">Lautropia dentalis</name>
    <dbReference type="NCBI Taxonomy" id="2490857"/>
    <lineage>
        <taxon>Bacteria</taxon>
        <taxon>Pseudomonadati</taxon>
        <taxon>Pseudomonadota</taxon>
        <taxon>Betaproteobacteria</taxon>
        <taxon>Burkholderiales</taxon>
        <taxon>Burkholderiaceae</taxon>
        <taxon>Lautropia</taxon>
    </lineage>
</organism>
<comment type="caution">
    <text evidence="5">The sequence shown here is derived from an EMBL/GenBank/DDBJ whole genome shotgun (WGS) entry which is preliminary data.</text>
</comment>
<dbReference type="PROSITE" id="PS50995">
    <property type="entry name" value="HTH_MARR_2"/>
    <property type="match status" value="1"/>
</dbReference>
<dbReference type="OrthoDB" id="9787636at2"/>
<evidence type="ECO:0000256" key="3">
    <source>
        <dbReference type="ARBA" id="ARBA00023163"/>
    </source>
</evidence>
<accession>A0A426FQW4</accession>
<protein>
    <submittedName>
        <fullName evidence="5">MarR family transcriptional regulator</fullName>
    </submittedName>
</protein>
<dbReference type="InterPro" id="IPR023187">
    <property type="entry name" value="Tscrpt_reg_MarR-type_CS"/>
</dbReference>
<dbReference type="SUPFAM" id="SSF46785">
    <property type="entry name" value="Winged helix' DNA-binding domain"/>
    <property type="match status" value="1"/>
</dbReference>
<evidence type="ECO:0000256" key="2">
    <source>
        <dbReference type="ARBA" id="ARBA00023125"/>
    </source>
</evidence>
<evidence type="ECO:0000259" key="4">
    <source>
        <dbReference type="PROSITE" id="PS50995"/>
    </source>
</evidence>
<gene>
    <name evidence="5" type="ORF">EHV23_02065</name>
</gene>
<name>A0A426FQW4_9BURK</name>
<keyword evidence="6" id="KW-1185">Reference proteome</keyword>
<feature type="domain" description="HTH marR-type" evidence="4">
    <location>
        <begin position="20"/>
        <end position="159"/>
    </location>
</feature>
<evidence type="ECO:0000313" key="6">
    <source>
        <dbReference type="Proteomes" id="UP000270261"/>
    </source>
</evidence>
<evidence type="ECO:0000313" key="5">
    <source>
        <dbReference type="EMBL" id="RRN45065.1"/>
    </source>
</evidence>
<sequence length="168" mass="18146">MKPDLDPKYQALLAEAERQDLADVESMRVSAQALSLAGLIDRRRAQVLQPQGLSEGRFILLFLLEGHRNGLPPHTLADQAGVARATITGLVDGMVRDGLVERNANPEDRRSNLVVLTRKGRAVSKKVFPGQAEVLANAFSALSATDRRQLSRLLGKVTTALAAEVEAA</sequence>
<dbReference type="Pfam" id="PF01047">
    <property type="entry name" value="MarR"/>
    <property type="match status" value="1"/>
</dbReference>